<evidence type="ECO:0000256" key="2">
    <source>
        <dbReference type="ARBA" id="ARBA00007242"/>
    </source>
</evidence>
<comment type="similarity">
    <text evidence="2">Belongs to the G-protein coupled receptor 3 family.</text>
</comment>
<dbReference type="SUPFAM" id="SSF53822">
    <property type="entry name" value="Periplasmic binding protein-like I"/>
    <property type="match status" value="1"/>
</dbReference>
<reference evidence="14" key="1">
    <citation type="submission" date="2025-08" db="UniProtKB">
        <authorList>
            <consortium name="Ensembl"/>
        </authorList>
    </citation>
    <scope>IDENTIFICATION</scope>
</reference>
<feature type="transmembrane region" description="Helical" evidence="12">
    <location>
        <begin position="772"/>
        <end position="793"/>
    </location>
</feature>
<dbReference type="InterPro" id="IPR004073">
    <property type="entry name" value="GPCR_3_vmron_rcpt_2"/>
</dbReference>
<evidence type="ECO:0000256" key="7">
    <source>
        <dbReference type="ARBA" id="ARBA00023040"/>
    </source>
</evidence>
<dbReference type="GO" id="GO:0005886">
    <property type="term" value="C:plasma membrane"/>
    <property type="evidence" value="ECO:0007669"/>
    <property type="project" value="UniProtKB-SubCell"/>
</dbReference>
<dbReference type="InterPro" id="IPR001828">
    <property type="entry name" value="ANF_lig-bd_rcpt"/>
</dbReference>
<dbReference type="InterPro" id="IPR000337">
    <property type="entry name" value="GPCR_3"/>
</dbReference>
<dbReference type="OMA" id="FERVWIM"/>
<protein>
    <recommendedName>
        <fullName evidence="13">G-protein coupled receptors family 3 profile domain-containing protein</fullName>
    </recommendedName>
</protein>
<dbReference type="InterPro" id="IPR017978">
    <property type="entry name" value="GPCR_3_C"/>
</dbReference>
<dbReference type="FunFam" id="3.40.50.2300:FF:000024">
    <property type="entry name" value="Vomeronasal 2, receptor 73"/>
    <property type="match status" value="1"/>
</dbReference>
<dbReference type="Ensembl" id="ENSNNAT00000005430.1">
    <property type="protein sequence ID" value="ENSNNAP00000005198.1"/>
    <property type="gene ID" value="ENSNNAG00000003474.1"/>
</dbReference>
<keyword evidence="3" id="KW-1003">Cell membrane</keyword>
<dbReference type="InterPro" id="IPR011500">
    <property type="entry name" value="GPCR_3_9-Cys_dom"/>
</dbReference>
<evidence type="ECO:0000256" key="4">
    <source>
        <dbReference type="ARBA" id="ARBA00022692"/>
    </source>
</evidence>
<evidence type="ECO:0000313" key="14">
    <source>
        <dbReference type="Ensembl" id="ENSNNAP00000005198.1"/>
    </source>
</evidence>
<dbReference type="OrthoDB" id="9033337at2759"/>
<sequence length="817" mass="91876">YLLTPSFLPPSSLILFSIQLRKKLEEMIFSSEKSFAKKSRNIALIQDGRYRLYGTDMTTKFYQHILALTFAVNEINKDSKILPNITLGFHICDSYSDAMSTYRTTLELLFKMHRVIPNYECDSGKKLISVIGGIGPSVSFHMANLLSLYKIPQNSYITQPPILYRMVPNEANQYMGIIQLLHHFRWTWIGFFIVDNDSGEHFMQVLEPLLSQNGICSAFTTKIPKAELDDILSINRKVWNIYLSMTNTNTNVIVVYGETLSIMLLSCFMLQATHGNSSDVFFQRVWIMTAQSDFAMTILQMGSDLQVFQGAISFAIHSRQLPKFQKFLLALDPCQAGRNDFLMVFSEQAFRCSFQCSKIPMEATEVCSWEESLKKVPGALFEIHMTGHSYSIYNAVYAIAHSLHSMEQIELNITREINYAGLGLQLLNAIFLGGGAMELIKTRTKREASKEDGHPKIIKCIFLGNRAAGLEKESSVPPDSVCTESCPPGYQKKKREKDKFCCYDCSPCPEGKISKLKDMIDCIECPEDQYPTKNRDGCIPKTISFLSYDEPLGIGLMSLAVSFSLITVLVLGTFIKHRDTPIVKANNRDLTYLLLISLLVCFLSSLLFIGQPRKVTCFLRQSVFGIIFSVAVSSILAKTITVVVAFMATKPGSKMRTYMGKRLSNSIVISCSLVQVIICIVWVAASPPFPNLDTYSVPGEIVVECNEGTTIMFYFVLAYMGFLSLISFTVAFLARKLPDSFNEAKFITFSMLVFCSVWLSFIPTYLSTKGKYMVAVEIFSILASSAGLLGCIFSPKCYIILLKSELNTKEQLIRSKR</sequence>
<dbReference type="Pfam" id="PF07562">
    <property type="entry name" value="NCD3G"/>
    <property type="match status" value="1"/>
</dbReference>
<proteinExistence type="inferred from homology"/>
<dbReference type="PANTHER" id="PTHR24061">
    <property type="entry name" value="CALCIUM-SENSING RECEPTOR-RELATED"/>
    <property type="match status" value="1"/>
</dbReference>
<dbReference type="GO" id="GO:0004930">
    <property type="term" value="F:G protein-coupled receptor activity"/>
    <property type="evidence" value="ECO:0007669"/>
    <property type="project" value="UniProtKB-KW"/>
</dbReference>
<keyword evidence="5" id="KW-0732">Signal</keyword>
<evidence type="ECO:0000256" key="8">
    <source>
        <dbReference type="ARBA" id="ARBA00023136"/>
    </source>
</evidence>
<dbReference type="Proteomes" id="UP000694559">
    <property type="component" value="Unplaced"/>
</dbReference>
<feature type="transmembrane region" description="Helical" evidence="12">
    <location>
        <begin position="592"/>
        <end position="610"/>
    </location>
</feature>
<evidence type="ECO:0000256" key="1">
    <source>
        <dbReference type="ARBA" id="ARBA00004651"/>
    </source>
</evidence>
<keyword evidence="15" id="KW-1185">Reference proteome</keyword>
<dbReference type="FunFam" id="2.10.50.30:FF:000002">
    <property type="entry name" value="Vomeronasal 2 receptor, h1"/>
    <property type="match status" value="1"/>
</dbReference>
<keyword evidence="8 12" id="KW-0472">Membrane</keyword>
<evidence type="ECO:0000256" key="12">
    <source>
        <dbReference type="SAM" id="Phobius"/>
    </source>
</evidence>
<evidence type="ECO:0000256" key="9">
    <source>
        <dbReference type="ARBA" id="ARBA00023170"/>
    </source>
</evidence>
<evidence type="ECO:0000256" key="5">
    <source>
        <dbReference type="ARBA" id="ARBA00022729"/>
    </source>
</evidence>
<feature type="transmembrane region" description="Helical" evidence="12">
    <location>
        <begin position="622"/>
        <end position="646"/>
    </location>
</feature>
<dbReference type="GeneTree" id="ENSGT00950000182788"/>
<dbReference type="PROSITE" id="PS50259">
    <property type="entry name" value="G_PROTEIN_RECEP_F3_4"/>
    <property type="match status" value="1"/>
</dbReference>
<dbReference type="Gene3D" id="2.10.50.30">
    <property type="entry name" value="GPCR, family 3, nine cysteines domain"/>
    <property type="match status" value="1"/>
</dbReference>
<accession>A0A8C6VK34</accession>
<dbReference type="PRINTS" id="PR00248">
    <property type="entry name" value="GPCRMGR"/>
</dbReference>
<evidence type="ECO:0000256" key="3">
    <source>
        <dbReference type="ARBA" id="ARBA00022475"/>
    </source>
</evidence>
<feature type="transmembrane region" description="Helical" evidence="12">
    <location>
        <begin position="552"/>
        <end position="571"/>
    </location>
</feature>
<dbReference type="Gene3D" id="3.40.50.2300">
    <property type="match status" value="2"/>
</dbReference>
<dbReference type="Pfam" id="PF00003">
    <property type="entry name" value="7tm_3"/>
    <property type="match status" value="1"/>
</dbReference>
<keyword evidence="6 12" id="KW-1133">Transmembrane helix</keyword>
<dbReference type="PRINTS" id="PR01535">
    <property type="entry name" value="VOMERONASL2R"/>
</dbReference>
<dbReference type="AlphaFoldDB" id="A0A8C6VK34"/>
<reference evidence="14" key="2">
    <citation type="submission" date="2025-09" db="UniProtKB">
        <authorList>
            <consortium name="Ensembl"/>
        </authorList>
    </citation>
    <scope>IDENTIFICATION</scope>
</reference>
<feature type="transmembrane region" description="Helical" evidence="12">
    <location>
        <begin position="746"/>
        <end position="766"/>
    </location>
</feature>
<feature type="transmembrane region" description="Helical" evidence="12">
    <location>
        <begin position="711"/>
        <end position="734"/>
    </location>
</feature>
<dbReference type="PROSITE" id="PS00981">
    <property type="entry name" value="G_PROTEIN_RECEP_F3_3"/>
    <property type="match status" value="1"/>
</dbReference>
<dbReference type="InterPro" id="IPR017979">
    <property type="entry name" value="GPCR_3_CS"/>
</dbReference>
<name>A0A8C6VK34_NAJNA</name>
<evidence type="ECO:0000313" key="15">
    <source>
        <dbReference type="Proteomes" id="UP000694559"/>
    </source>
</evidence>
<keyword evidence="4 12" id="KW-0812">Transmembrane</keyword>
<comment type="subcellular location">
    <subcellularLocation>
        <location evidence="1">Cell membrane</location>
        <topology evidence="1">Multi-pass membrane protein</topology>
    </subcellularLocation>
</comment>
<keyword evidence="11" id="KW-0807">Transducer</keyword>
<dbReference type="PANTHER" id="PTHR24061:SF599">
    <property type="entry name" value="G-PROTEIN COUPLED RECEPTORS FAMILY 3 PROFILE DOMAIN-CONTAINING PROTEIN"/>
    <property type="match status" value="1"/>
</dbReference>
<feature type="domain" description="G-protein coupled receptors family 3 profile" evidence="13">
    <location>
        <begin position="552"/>
        <end position="816"/>
    </location>
</feature>
<keyword evidence="9" id="KW-0675">Receptor</keyword>
<evidence type="ECO:0000256" key="6">
    <source>
        <dbReference type="ARBA" id="ARBA00022989"/>
    </source>
</evidence>
<dbReference type="CDD" id="cd15283">
    <property type="entry name" value="7tmC_V2R_pheromone"/>
    <property type="match status" value="1"/>
</dbReference>
<evidence type="ECO:0000256" key="10">
    <source>
        <dbReference type="ARBA" id="ARBA00023180"/>
    </source>
</evidence>
<dbReference type="InterPro" id="IPR038550">
    <property type="entry name" value="GPCR_3_9-Cys_sf"/>
</dbReference>
<dbReference type="Pfam" id="PF01094">
    <property type="entry name" value="ANF_receptor"/>
    <property type="match status" value="1"/>
</dbReference>
<dbReference type="InterPro" id="IPR000068">
    <property type="entry name" value="GPCR_3_Ca_sens_rcpt-rel"/>
</dbReference>
<organism evidence="14 15">
    <name type="scientific">Naja naja</name>
    <name type="common">Indian cobra</name>
    <dbReference type="NCBI Taxonomy" id="35670"/>
    <lineage>
        <taxon>Eukaryota</taxon>
        <taxon>Metazoa</taxon>
        <taxon>Chordata</taxon>
        <taxon>Craniata</taxon>
        <taxon>Vertebrata</taxon>
        <taxon>Euteleostomi</taxon>
        <taxon>Lepidosauria</taxon>
        <taxon>Squamata</taxon>
        <taxon>Bifurcata</taxon>
        <taxon>Unidentata</taxon>
        <taxon>Episquamata</taxon>
        <taxon>Toxicofera</taxon>
        <taxon>Serpentes</taxon>
        <taxon>Colubroidea</taxon>
        <taxon>Elapidae</taxon>
        <taxon>Elapinae</taxon>
        <taxon>Naja</taxon>
    </lineage>
</organism>
<evidence type="ECO:0000259" key="13">
    <source>
        <dbReference type="PROSITE" id="PS50259"/>
    </source>
</evidence>
<evidence type="ECO:0000256" key="11">
    <source>
        <dbReference type="ARBA" id="ARBA00023224"/>
    </source>
</evidence>
<keyword evidence="10" id="KW-0325">Glycoprotein</keyword>
<feature type="transmembrane region" description="Helical" evidence="12">
    <location>
        <begin position="667"/>
        <end position="685"/>
    </location>
</feature>
<keyword evidence="7" id="KW-0297">G-protein coupled receptor</keyword>
<dbReference type="InterPro" id="IPR028082">
    <property type="entry name" value="Peripla_BP_I"/>
</dbReference>